<evidence type="ECO:0000256" key="6">
    <source>
        <dbReference type="ARBA" id="ARBA00023136"/>
    </source>
</evidence>
<gene>
    <name evidence="12" type="ORF">GPM918_LOCUS11202</name>
    <name evidence="13" type="ORF">SRO942_LOCUS11201</name>
</gene>
<dbReference type="InterPro" id="IPR017452">
    <property type="entry name" value="GPCR_Rhodpsn_7TM"/>
</dbReference>
<evidence type="ECO:0000256" key="8">
    <source>
        <dbReference type="ARBA" id="ARBA00023224"/>
    </source>
</evidence>
<comment type="similarity">
    <text evidence="9">Belongs to the G-protein coupled receptor 1 family.</text>
</comment>
<evidence type="ECO:0000256" key="7">
    <source>
        <dbReference type="ARBA" id="ARBA00023170"/>
    </source>
</evidence>
<feature type="transmembrane region" description="Helical" evidence="10">
    <location>
        <begin position="187"/>
        <end position="207"/>
    </location>
</feature>
<name>A0A814D2R2_9BILA</name>
<keyword evidence="2" id="KW-1003">Cell membrane</keyword>
<dbReference type="Proteomes" id="UP000681722">
    <property type="component" value="Unassembled WGS sequence"/>
</dbReference>
<evidence type="ECO:0000256" key="3">
    <source>
        <dbReference type="ARBA" id="ARBA00022692"/>
    </source>
</evidence>
<dbReference type="Proteomes" id="UP000663829">
    <property type="component" value="Unassembled WGS sequence"/>
</dbReference>
<accession>A0A814D2R2</accession>
<evidence type="ECO:0000256" key="4">
    <source>
        <dbReference type="ARBA" id="ARBA00022989"/>
    </source>
</evidence>
<dbReference type="SUPFAM" id="SSF81321">
    <property type="entry name" value="Family A G protein-coupled receptor-like"/>
    <property type="match status" value="1"/>
</dbReference>
<dbReference type="GO" id="GO:0004930">
    <property type="term" value="F:G protein-coupled receptor activity"/>
    <property type="evidence" value="ECO:0007669"/>
    <property type="project" value="UniProtKB-KW"/>
</dbReference>
<feature type="transmembrane region" description="Helical" evidence="10">
    <location>
        <begin position="461"/>
        <end position="482"/>
    </location>
</feature>
<dbReference type="PROSITE" id="PS00237">
    <property type="entry name" value="G_PROTEIN_RECEP_F1_1"/>
    <property type="match status" value="1"/>
</dbReference>
<dbReference type="GO" id="GO:0005886">
    <property type="term" value="C:plasma membrane"/>
    <property type="evidence" value="ECO:0007669"/>
    <property type="project" value="UniProtKB-SubCell"/>
</dbReference>
<dbReference type="GO" id="GO:0071880">
    <property type="term" value="P:adenylate cyclase-activating adrenergic receptor signaling pathway"/>
    <property type="evidence" value="ECO:0007669"/>
    <property type="project" value="TreeGrafter"/>
</dbReference>
<evidence type="ECO:0000313" key="13">
    <source>
        <dbReference type="EMBL" id="CAF3725985.1"/>
    </source>
</evidence>
<keyword evidence="6 10" id="KW-0472">Membrane</keyword>
<feature type="transmembrane region" description="Helical" evidence="10">
    <location>
        <begin position="127"/>
        <end position="147"/>
    </location>
</feature>
<proteinExistence type="inferred from homology"/>
<sequence length="506" mass="59639">MTFWDEMELILICIAIIIVTFLTIFGNLFVLFAFYNDPRLLTASNNFILSMAIADFLVGLCMPFYSFVEIKHLWPFGQLFCKIWLTVDDIATHASVLSIVAITIERYWSINHSAHYRKHITNTRIRFCSLLIWLIPLINFAPGIWFLKPKRHIEINVNSTLSVRKNEPCIGAYHNYTFYLIIAQFNFFVWPLIVIIILNLLIVINLYKRSQRFPTLTCGTVKVSRLQQRRHTLPASCQHETQLEKKPSTEQLLFQHKSSELEWAQPTDNSNPILYENYIKYKNLHDIFRYCINSTRELELSKGDEKSIVPVDHNIQMRPIIEIDPQSDQDSNLSAQKKKKFLDSFKQARCRMKHRRKQHQNSQKSLENLTDSITKSNYSSSKSTRTLRQSLFSWRNSSVLLPSNGGEQHRTVRRLRRDKRAATSLLILVLVFMIFLLPYVVIVICGRIFKIPLTENTNKIYSIAFWLLWLNSTVNPFLYLFIQPRFKDAYKKLYQRLIHRRFCNKL</sequence>
<evidence type="ECO:0000256" key="9">
    <source>
        <dbReference type="RuleBase" id="RU000688"/>
    </source>
</evidence>
<organism evidence="12 14">
    <name type="scientific">Didymodactylos carnosus</name>
    <dbReference type="NCBI Taxonomy" id="1234261"/>
    <lineage>
        <taxon>Eukaryota</taxon>
        <taxon>Metazoa</taxon>
        <taxon>Spiralia</taxon>
        <taxon>Gnathifera</taxon>
        <taxon>Rotifera</taxon>
        <taxon>Eurotatoria</taxon>
        <taxon>Bdelloidea</taxon>
        <taxon>Philodinida</taxon>
        <taxon>Philodinidae</taxon>
        <taxon>Didymodactylos</taxon>
    </lineage>
</organism>
<dbReference type="PANTHER" id="PTHR24248:SF120">
    <property type="entry name" value="G-PROTEIN COUPLED RECEPTORS FAMILY 1 PROFILE DOMAIN-CONTAINING PROTEIN"/>
    <property type="match status" value="1"/>
</dbReference>
<evidence type="ECO:0000256" key="2">
    <source>
        <dbReference type="ARBA" id="ARBA00022475"/>
    </source>
</evidence>
<dbReference type="EMBL" id="CAJOBC010002296">
    <property type="protein sequence ID" value="CAF3725985.1"/>
    <property type="molecule type" value="Genomic_DNA"/>
</dbReference>
<keyword evidence="3 9" id="KW-0812">Transmembrane</keyword>
<reference evidence="12" key="1">
    <citation type="submission" date="2021-02" db="EMBL/GenBank/DDBJ databases">
        <authorList>
            <person name="Nowell W R."/>
        </authorList>
    </citation>
    <scope>NUCLEOTIDE SEQUENCE</scope>
</reference>
<keyword evidence="4 10" id="KW-1133">Transmembrane helix</keyword>
<evidence type="ECO:0000259" key="11">
    <source>
        <dbReference type="PROSITE" id="PS50262"/>
    </source>
</evidence>
<feature type="transmembrane region" description="Helical" evidence="10">
    <location>
        <begin position="423"/>
        <end position="449"/>
    </location>
</feature>
<dbReference type="EMBL" id="CAJNOQ010002297">
    <property type="protein sequence ID" value="CAF0950286.1"/>
    <property type="molecule type" value="Genomic_DNA"/>
</dbReference>
<evidence type="ECO:0000256" key="10">
    <source>
        <dbReference type="SAM" id="Phobius"/>
    </source>
</evidence>
<evidence type="ECO:0000256" key="1">
    <source>
        <dbReference type="ARBA" id="ARBA00004651"/>
    </source>
</evidence>
<feature type="transmembrane region" description="Helical" evidence="10">
    <location>
        <begin position="47"/>
        <end position="68"/>
    </location>
</feature>
<feature type="transmembrane region" description="Helical" evidence="10">
    <location>
        <begin position="9"/>
        <end position="35"/>
    </location>
</feature>
<dbReference type="PANTHER" id="PTHR24248">
    <property type="entry name" value="ADRENERGIC RECEPTOR-RELATED G-PROTEIN COUPLED RECEPTOR"/>
    <property type="match status" value="1"/>
</dbReference>
<protein>
    <recommendedName>
        <fullName evidence="11">G-protein coupled receptors family 1 profile domain-containing protein</fullName>
    </recommendedName>
</protein>
<keyword evidence="14" id="KW-1185">Reference proteome</keyword>
<dbReference type="InterPro" id="IPR000276">
    <property type="entry name" value="GPCR_Rhodpsn"/>
</dbReference>
<dbReference type="PRINTS" id="PR00237">
    <property type="entry name" value="GPCRRHODOPSN"/>
</dbReference>
<evidence type="ECO:0000256" key="5">
    <source>
        <dbReference type="ARBA" id="ARBA00023040"/>
    </source>
</evidence>
<comment type="subcellular location">
    <subcellularLocation>
        <location evidence="1">Cell membrane</location>
        <topology evidence="1">Multi-pass membrane protein</topology>
    </subcellularLocation>
</comment>
<evidence type="ECO:0000313" key="12">
    <source>
        <dbReference type="EMBL" id="CAF0950286.1"/>
    </source>
</evidence>
<dbReference type="Pfam" id="PF00001">
    <property type="entry name" value="7tm_1"/>
    <property type="match status" value="1"/>
</dbReference>
<dbReference type="OrthoDB" id="10071887at2759"/>
<keyword evidence="7 9" id="KW-0675">Receptor</keyword>
<comment type="caution">
    <text evidence="12">The sequence shown here is derived from an EMBL/GenBank/DDBJ whole genome shotgun (WGS) entry which is preliminary data.</text>
</comment>
<evidence type="ECO:0000313" key="14">
    <source>
        <dbReference type="Proteomes" id="UP000663829"/>
    </source>
</evidence>
<keyword evidence="5 9" id="KW-0297">G-protein coupled receptor</keyword>
<keyword evidence="8 9" id="KW-0807">Transducer</keyword>
<feature type="domain" description="G-protein coupled receptors family 1 profile" evidence="11">
    <location>
        <begin position="26"/>
        <end position="479"/>
    </location>
</feature>
<dbReference type="AlphaFoldDB" id="A0A814D2R2"/>
<dbReference type="Gene3D" id="1.20.1070.10">
    <property type="entry name" value="Rhodopsin 7-helix transmembrane proteins"/>
    <property type="match status" value="2"/>
</dbReference>
<dbReference type="GO" id="GO:0043410">
    <property type="term" value="P:positive regulation of MAPK cascade"/>
    <property type="evidence" value="ECO:0007669"/>
    <property type="project" value="TreeGrafter"/>
</dbReference>
<dbReference type="PROSITE" id="PS50262">
    <property type="entry name" value="G_PROTEIN_RECEP_F1_2"/>
    <property type="match status" value="1"/>
</dbReference>